<keyword evidence="2" id="KW-1185">Reference proteome</keyword>
<name>A0AAN9I0P5_CROPI</name>
<dbReference type="AlphaFoldDB" id="A0AAN9I0P5"/>
<dbReference type="EMBL" id="JAYWIO010000005">
    <property type="protein sequence ID" value="KAK7259390.1"/>
    <property type="molecule type" value="Genomic_DNA"/>
</dbReference>
<reference evidence="1 2" key="1">
    <citation type="submission" date="2024-01" db="EMBL/GenBank/DDBJ databases">
        <title>The genomes of 5 underutilized Papilionoideae crops provide insights into root nodulation and disease resistanc.</title>
        <authorList>
            <person name="Yuan L."/>
        </authorList>
    </citation>
    <scope>NUCLEOTIDE SEQUENCE [LARGE SCALE GENOMIC DNA]</scope>
    <source>
        <strain evidence="1">ZHUSHIDOU_FW_LH</strain>
        <tissue evidence="1">Leaf</tissue>
    </source>
</reference>
<evidence type="ECO:0000313" key="2">
    <source>
        <dbReference type="Proteomes" id="UP001372338"/>
    </source>
</evidence>
<evidence type="ECO:0000313" key="1">
    <source>
        <dbReference type="EMBL" id="KAK7259390.1"/>
    </source>
</evidence>
<organism evidence="1 2">
    <name type="scientific">Crotalaria pallida</name>
    <name type="common">Smooth rattlebox</name>
    <name type="synonym">Crotalaria striata</name>
    <dbReference type="NCBI Taxonomy" id="3830"/>
    <lineage>
        <taxon>Eukaryota</taxon>
        <taxon>Viridiplantae</taxon>
        <taxon>Streptophyta</taxon>
        <taxon>Embryophyta</taxon>
        <taxon>Tracheophyta</taxon>
        <taxon>Spermatophyta</taxon>
        <taxon>Magnoliopsida</taxon>
        <taxon>eudicotyledons</taxon>
        <taxon>Gunneridae</taxon>
        <taxon>Pentapetalae</taxon>
        <taxon>rosids</taxon>
        <taxon>fabids</taxon>
        <taxon>Fabales</taxon>
        <taxon>Fabaceae</taxon>
        <taxon>Papilionoideae</taxon>
        <taxon>50 kb inversion clade</taxon>
        <taxon>genistoids sensu lato</taxon>
        <taxon>core genistoids</taxon>
        <taxon>Crotalarieae</taxon>
        <taxon>Crotalaria</taxon>
    </lineage>
</organism>
<gene>
    <name evidence="1" type="ORF">RIF29_24997</name>
</gene>
<proteinExistence type="predicted"/>
<dbReference type="Proteomes" id="UP001372338">
    <property type="component" value="Unassembled WGS sequence"/>
</dbReference>
<sequence>MRLFPNGHLSHLRNFSPLSLSLCSQPLTLNLTLLSLSNLDRSRVLTLAIFLSLSSDRSLTLLTLTRSMPQPPRFSSTTATLLHSVTAICSKVGDPWSFKSSKVLLEMKFHAKLSDVDLDKEYLAGDCMIMQGMKPKTQIMS</sequence>
<protein>
    <submittedName>
        <fullName evidence="1">Uncharacterized protein</fullName>
    </submittedName>
</protein>
<comment type="caution">
    <text evidence="1">The sequence shown here is derived from an EMBL/GenBank/DDBJ whole genome shotgun (WGS) entry which is preliminary data.</text>
</comment>
<accession>A0AAN9I0P5</accession>